<comment type="similarity">
    <text evidence="9 10">Belongs to the peptidase M15D family.</text>
</comment>
<evidence type="ECO:0000256" key="5">
    <source>
        <dbReference type="ARBA" id="ARBA00022833"/>
    </source>
</evidence>
<evidence type="ECO:0000256" key="1">
    <source>
        <dbReference type="ARBA" id="ARBA00001362"/>
    </source>
</evidence>
<keyword evidence="5 9" id="KW-0862">Zinc</keyword>
<keyword evidence="4 9" id="KW-0378">Hydrolase</keyword>
<evidence type="ECO:0000256" key="9">
    <source>
        <dbReference type="HAMAP-Rule" id="MF_01924"/>
    </source>
</evidence>
<protein>
    <recommendedName>
        <fullName evidence="9 10">D-alanyl-D-alanine dipeptidase</fullName>
        <shortName evidence="9 10">D-Ala-D-Ala dipeptidase</shortName>
        <ecNumber evidence="9 10">3.4.13.22</ecNumber>
    </recommendedName>
</protein>
<dbReference type="PANTHER" id="PTHR43126:SF1">
    <property type="entry name" value="D-ALANYL-D-ALANINE DIPEPTIDASE"/>
    <property type="match status" value="1"/>
</dbReference>
<keyword evidence="6 9" id="KW-0224">Dipeptidase</keyword>
<dbReference type="Proteomes" id="UP001324634">
    <property type="component" value="Chromosome"/>
</dbReference>
<evidence type="ECO:0000256" key="10">
    <source>
        <dbReference type="PIRNR" id="PIRNR026671"/>
    </source>
</evidence>
<evidence type="ECO:0000313" key="12">
    <source>
        <dbReference type="Proteomes" id="UP001324634"/>
    </source>
</evidence>
<dbReference type="RefSeq" id="WP_321397779.1">
    <property type="nucleotide sequence ID" value="NZ_CP139487.1"/>
</dbReference>
<dbReference type="CDD" id="cd14817">
    <property type="entry name" value="D-Ala-D-Ala_dipeptidase_VanX"/>
    <property type="match status" value="1"/>
</dbReference>
<evidence type="ECO:0000256" key="2">
    <source>
        <dbReference type="ARBA" id="ARBA00022670"/>
    </source>
</evidence>
<evidence type="ECO:0000256" key="4">
    <source>
        <dbReference type="ARBA" id="ARBA00022801"/>
    </source>
</evidence>
<feature type="active site" description="Proton donor/acceptor" evidence="9">
    <location>
        <position position="185"/>
    </location>
</feature>
<keyword evidence="2 9" id="KW-0645">Protease</keyword>
<keyword evidence="8 10" id="KW-0961">Cell wall biogenesis/degradation</keyword>
<dbReference type="GO" id="GO:0008237">
    <property type="term" value="F:metallopeptidase activity"/>
    <property type="evidence" value="ECO:0007669"/>
    <property type="project" value="UniProtKB-KW"/>
</dbReference>
<feature type="binding site" evidence="9">
    <location>
        <position position="188"/>
    </location>
    <ligand>
        <name>Zn(2+)</name>
        <dbReference type="ChEBI" id="CHEBI:29105"/>
        <note>catalytic</note>
    </ligand>
</feature>
<organism evidence="11 12">
    <name type="scientific">Peredibacter starrii</name>
    <dbReference type="NCBI Taxonomy" id="28202"/>
    <lineage>
        <taxon>Bacteria</taxon>
        <taxon>Pseudomonadati</taxon>
        <taxon>Bdellovibrionota</taxon>
        <taxon>Bacteriovoracia</taxon>
        <taxon>Bacteriovoracales</taxon>
        <taxon>Bacteriovoracaceae</taxon>
        <taxon>Peredibacter</taxon>
    </lineage>
</organism>
<evidence type="ECO:0000313" key="11">
    <source>
        <dbReference type="EMBL" id="WPU66055.1"/>
    </source>
</evidence>
<sequence>MAKIPSEFISLSETCPNIIIQSDYSTVKNFTGEIVRGYKKTAAYMAKAPAKALGEVQKVALSRGYNLKIFDGYRPVKAVEFFQEWAKRPETNPEIKAHYYPTFSRLDLFEQGFIAKQSSHSRGAAVDLTLVDLKTGKELDMGSHFDFFDERSNTDSKSITEEQKKNRMLLKELMEGKGFKNFSQEWWHYSFKPEPHPDQAFNFDVE</sequence>
<dbReference type="SUPFAM" id="SSF55166">
    <property type="entry name" value="Hedgehog/DD-peptidase"/>
    <property type="match status" value="1"/>
</dbReference>
<keyword evidence="7 9" id="KW-0482">Metalloprotease</keyword>
<dbReference type="EC" id="3.4.13.22" evidence="9 10"/>
<comment type="function">
    <text evidence="9 10">Catalyzes hydrolysis of the D-alanyl-D-alanine dipeptide.</text>
</comment>
<dbReference type="InterPro" id="IPR009045">
    <property type="entry name" value="Zn_M74/Hedgehog-like"/>
</dbReference>
<gene>
    <name evidence="11" type="ORF">SOO65_04785</name>
</gene>
<dbReference type="Pfam" id="PF01427">
    <property type="entry name" value="Peptidase_M15"/>
    <property type="match status" value="1"/>
</dbReference>
<dbReference type="KEGG" id="psti:SOO65_04785"/>
<proteinExistence type="inferred from homology"/>
<reference evidence="11 12" key="1">
    <citation type="submission" date="2023-11" db="EMBL/GenBank/DDBJ databases">
        <title>Peredibacter starrii A3.12.</title>
        <authorList>
            <person name="Mitchell R.J."/>
        </authorList>
    </citation>
    <scope>NUCLEOTIDE SEQUENCE [LARGE SCALE GENOMIC DNA]</scope>
    <source>
        <strain evidence="11 12">A3.12</strain>
    </source>
</reference>
<dbReference type="PIRSF" id="PIRSF026671">
    <property type="entry name" value="AA_dipeptidase"/>
    <property type="match status" value="1"/>
</dbReference>
<keyword evidence="3 9" id="KW-0479">Metal-binding</keyword>
<dbReference type="EMBL" id="CP139487">
    <property type="protein sequence ID" value="WPU66055.1"/>
    <property type="molecule type" value="Genomic_DNA"/>
</dbReference>
<feature type="binding site" evidence="9">
    <location>
        <position position="127"/>
    </location>
    <ligand>
        <name>Zn(2+)</name>
        <dbReference type="ChEBI" id="CHEBI:29105"/>
        <note>catalytic</note>
    </ligand>
</feature>
<evidence type="ECO:0000256" key="6">
    <source>
        <dbReference type="ARBA" id="ARBA00022997"/>
    </source>
</evidence>
<dbReference type="GO" id="GO:0071555">
    <property type="term" value="P:cell wall organization"/>
    <property type="evidence" value="ECO:0007669"/>
    <property type="project" value="UniProtKB-KW"/>
</dbReference>
<dbReference type="HAMAP" id="MF_01924">
    <property type="entry name" value="A_A_dipeptidase"/>
    <property type="match status" value="1"/>
</dbReference>
<dbReference type="Gene3D" id="3.30.1380.10">
    <property type="match status" value="1"/>
</dbReference>
<dbReference type="GO" id="GO:0160237">
    <property type="term" value="F:D-Ala-D-Ala dipeptidase activity"/>
    <property type="evidence" value="ECO:0007669"/>
    <property type="project" value="UniProtKB-EC"/>
</dbReference>
<comment type="catalytic activity">
    <reaction evidence="1 9 10">
        <text>D-alanyl-D-alanine + H2O = 2 D-alanine</text>
        <dbReference type="Rhea" id="RHEA:20661"/>
        <dbReference type="ChEBI" id="CHEBI:15377"/>
        <dbReference type="ChEBI" id="CHEBI:57416"/>
        <dbReference type="ChEBI" id="CHEBI:57822"/>
        <dbReference type="EC" id="3.4.13.22"/>
    </reaction>
</comment>
<evidence type="ECO:0000256" key="3">
    <source>
        <dbReference type="ARBA" id="ARBA00022723"/>
    </source>
</evidence>
<evidence type="ECO:0000256" key="8">
    <source>
        <dbReference type="ARBA" id="ARBA00023316"/>
    </source>
</evidence>
<dbReference type="AlphaFoldDB" id="A0AAX4HRR4"/>
<keyword evidence="12" id="KW-1185">Reference proteome</keyword>
<dbReference type="GO" id="GO:0006508">
    <property type="term" value="P:proteolysis"/>
    <property type="evidence" value="ECO:0007669"/>
    <property type="project" value="UniProtKB-KW"/>
</dbReference>
<feature type="binding site" evidence="9">
    <location>
        <position position="120"/>
    </location>
    <ligand>
        <name>Zn(2+)</name>
        <dbReference type="ChEBI" id="CHEBI:29105"/>
        <note>catalytic</note>
    </ligand>
</feature>
<name>A0AAX4HRR4_9BACT</name>
<feature type="site" description="Transition state stabilizer" evidence="9">
    <location>
        <position position="74"/>
    </location>
</feature>
<dbReference type="GO" id="GO:0008270">
    <property type="term" value="F:zinc ion binding"/>
    <property type="evidence" value="ECO:0007669"/>
    <property type="project" value="UniProtKB-UniRule"/>
</dbReference>
<dbReference type="InterPro" id="IPR000755">
    <property type="entry name" value="A_A_dipeptidase"/>
</dbReference>
<comment type="cofactor">
    <cofactor evidence="9">
        <name>Zn(2+)</name>
        <dbReference type="ChEBI" id="CHEBI:29105"/>
    </cofactor>
    <text evidence="9">Binds 1 zinc ion per subunit.</text>
</comment>
<evidence type="ECO:0000256" key="7">
    <source>
        <dbReference type="ARBA" id="ARBA00023049"/>
    </source>
</evidence>
<accession>A0AAX4HRR4</accession>
<dbReference type="PANTHER" id="PTHR43126">
    <property type="entry name" value="D-ALANYL-D-ALANINE DIPEPTIDASE"/>
    <property type="match status" value="1"/>
</dbReference>